<keyword evidence="1" id="KW-0472">Membrane</keyword>
<dbReference type="EMBL" id="SBKP01000003">
    <property type="protein sequence ID" value="RXR29940.1"/>
    <property type="molecule type" value="Genomic_DNA"/>
</dbReference>
<dbReference type="RefSeq" id="WP_129403478.1">
    <property type="nucleotide sequence ID" value="NZ_SBKP01000003.1"/>
</dbReference>
<feature type="transmembrane region" description="Helical" evidence="1">
    <location>
        <begin position="80"/>
        <end position="99"/>
    </location>
</feature>
<evidence type="ECO:0000313" key="2">
    <source>
        <dbReference type="EMBL" id="RXR29940.1"/>
    </source>
</evidence>
<feature type="transmembrane region" description="Helical" evidence="1">
    <location>
        <begin position="431"/>
        <end position="448"/>
    </location>
</feature>
<protein>
    <submittedName>
        <fullName evidence="2">MFS transporter</fullName>
    </submittedName>
</protein>
<feature type="transmembrane region" description="Helical" evidence="1">
    <location>
        <begin position="176"/>
        <end position="193"/>
    </location>
</feature>
<evidence type="ECO:0000313" key="3">
    <source>
        <dbReference type="Proteomes" id="UP000290958"/>
    </source>
</evidence>
<keyword evidence="1" id="KW-0812">Transmembrane</keyword>
<reference evidence="3" key="1">
    <citation type="submission" date="2019-01" db="EMBL/GenBank/DDBJ databases">
        <title>Cytophagaceae bacterium strain CAR-16.</title>
        <authorList>
            <person name="Chen W.-M."/>
        </authorList>
    </citation>
    <scope>NUCLEOTIDE SEQUENCE [LARGE SCALE GENOMIC DNA]</scope>
    <source>
        <strain evidence="3">CHR27</strain>
    </source>
</reference>
<feature type="transmembrane region" description="Helical" evidence="1">
    <location>
        <begin position="380"/>
        <end position="399"/>
    </location>
</feature>
<keyword evidence="3" id="KW-1185">Reference proteome</keyword>
<proteinExistence type="predicted"/>
<dbReference type="OrthoDB" id="7888991at2"/>
<dbReference type="Proteomes" id="UP000290958">
    <property type="component" value="Unassembled WGS sequence"/>
</dbReference>
<dbReference type="AlphaFoldDB" id="A0A4Q1KKN3"/>
<comment type="caution">
    <text evidence="2">The sequence shown here is derived from an EMBL/GenBank/DDBJ whole genome shotgun (WGS) entry which is preliminary data.</text>
</comment>
<feature type="transmembrane region" description="Helical" evidence="1">
    <location>
        <begin position="288"/>
        <end position="306"/>
    </location>
</feature>
<keyword evidence="1" id="KW-1133">Transmembrane helix</keyword>
<name>A0A4Q1KKN3_9SPHN</name>
<feature type="transmembrane region" description="Helical" evidence="1">
    <location>
        <begin position="265"/>
        <end position="281"/>
    </location>
</feature>
<accession>A0A4Q1KKN3</accession>
<organism evidence="2 3">
    <name type="scientific">Sphingobium fluviale</name>
    <dbReference type="NCBI Taxonomy" id="2506423"/>
    <lineage>
        <taxon>Bacteria</taxon>
        <taxon>Pseudomonadati</taxon>
        <taxon>Pseudomonadota</taxon>
        <taxon>Alphaproteobacteria</taxon>
        <taxon>Sphingomonadales</taxon>
        <taxon>Sphingomonadaceae</taxon>
        <taxon>Sphingobium</taxon>
    </lineage>
</organism>
<feature type="transmembrane region" description="Helical" evidence="1">
    <location>
        <begin position="349"/>
        <end position="368"/>
    </location>
</feature>
<feature type="transmembrane region" description="Helical" evidence="1">
    <location>
        <begin position="405"/>
        <end position="424"/>
    </location>
</feature>
<feature type="transmembrane region" description="Helical" evidence="1">
    <location>
        <begin position="50"/>
        <end position="68"/>
    </location>
</feature>
<sequence length="561" mass="61871">MTRPRVSWLLLVSAVCYALWLLAAWGVEVEWLKGRTIGHEFFEAQDLPALAMGSVALVLVALAFRWVPKGGWRWGNDGRIVGILIALFALAAWAGRYALFGNYSLSRDEEVAEFAAKAMHDGWLARPIPPEWLDYRRAIMPEFFSPFGADAYWNSAYLPLNSAFRALCGWLGDANLSGPLFLALGLFALRRAALRIMPNRPDAAAVTMLMALTSTQLLVTGMTPYAMTGHFALNMVWLALVLRGDRLGHIGAGITALLLAGLHQYHYPLVFLTPFLLWFALSRRWGALLFHGAILALAVFIWARLWPNLMIDLYGPAADVRPSAGVADKMQSLAERLEKWRPLLYMSRFFAWNNLLLVPLALIGLWRIGWRAALRGERVALPLGLGALGMAALAIDPGYGWGYRYLHGFIGSFALLAGLGWASFKRPDSRVLGASVLVALLAGSFLMARAEDYVAPYAEVHRRIMESGADVVLVDPRGGRYVTDVVRGPGSDPLGHPVVMHIGWLTPKRLEALCARYDDVAILDISAFGPLGVGIVPWGSRWIAGLREQMERQDCGRVIAP</sequence>
<gene>
    <name evidence="2" type="ORF">EQG66_05240</name>
</gene>
<evidence type="ECO:0000256" key="1">
    <source>
        <dbReference type="SAM" id="Phobius"/>
    </source>
</evidence>